<sequence>MVFLTEDGDLERGFAVAGLGEVAIRCLDFPAMVAFYRDVIGLVPMEGEYSDSIAFFRIADGVAGHTTVLALFDKALGGSENMVEGGTTSTLHHLALSLPVDQQDAVRAWYDNLGQDYTVQDFDWAGWRGIFTRDPDGNTVELVAYDASLKT</sequence>
<name>A0A1I6FWT9_9RHOB</name>
<keyword evidence="2" id="KW-0560">Oxidoreductase</keyword>
<dbReference type="RefSeq" id="WP_090212012.1">
    <property type="nucleotide sequence ID" value="NZ_FOYO01000001.1"/>
</dbReference>
<proteinExistence type="predicted"/>
<dbReference type="STRING" id="670154.SAMN04488002_0476"/>
<dbReference type="PROSITE" id="PS51819">
    <property type="entry name" value="VOC"/>
    <property type="match status" value="1"/>
</dbReference>
<dbReference type="InterPro" id="IPR029068">
    <property type="entry name" value="Glyas_Bleomycin-R_OHBP_Dase"/>
</dbReference>
<feature type="domain" description="VOC" evidence="1">
    <location>
        <begin position="18"/>
        <end position="145"/>
    </location>
</feature>
<evidence type="ECO:0000259" key="1">
    <source>
        <dbReference type="PROSITE" id="PS51819"/>
    </source>
</evidence>
<organism evidence="2 3">
    <name type="scientific">Litoreibacter janthinus</name>
    <dbReference type="NCBI Taxonomy" id="670154"/>
    <lineage>
        <taxon>Bacteria</taxon>
        <taxon>Pseudomonadati</taxon>
        <taxon>Pseudomonadota</taxon>
        <taxon>Alphaproteobacteria</taxon>
        <taxon>Rhodobacterales</taxon>
        <taxon>Roseobacteraceae</taxon>
        <taxon>Litoreibacter</taxon>
    </lineage>
</organism>
<protein>
    <submittedName>
        <fullName evidence="2">Catechol 2,3-dioxygenase</fullName>
    </submittedName>
</protein>
<evidence type="ECO:0000313" key="2">
    <source>
        <dbReference type="EMBL" id="SFR34409.1"/>
    </source>
</evidence>
<dbReference type="InterPro" id="IPR037523">
    <property type="entry name" value="VOC_core"/>
</dbReference>
<dbReference type="EMBL" id="FOYO01000001">
    <property type="protein sequence ID" value="SFR34409.1"/>
    <property type="molecule type" value="Genomic_DNA"/>
</dbReference>
<keyword evidence="2" id="KW-0223">Dioxygenase</keyword>
<dbReference type="InterPro" id="IPR004360">
    <property type="entry name" value="Glyas_Fos-R_dOase_dom"/>
</dbReference>
<dbReference type="SUPFAM" id="SSF54593">
    <property type="entry name" value="Glyoxalase/Bleomycin resistance protein/Dihydroxybiphenyl dioxygenase"/>
    <property type="match status" value="1"/>
</dbReference>
<dbReference type="Pfam" id="PF00903">
    <property type="entry name" value="Glyoxalase"/>
    <property type="match status" value="1"/>
</dbReference>
<dbReference type="OrthoDB" id="9812656at2"/>
<dbReference type="AlphaFoldDB" id="A0A1I6FWT9"/>
<keyword evidence="3" id="KW-1185">Reference proteome</keyword>
<evidence type="ECO:0000313" key="3">
    <source>
        <dbReference type="Proteomes" id="UP000199658"/>
    </source>
</evidence>
<accession>A0A1I6FWT9</accession>
<dbReference type="Proteomes" id="UP000199658">
    <property type="component" value="Unassembled WGS sequence"/>
</dbReference>
<reference evidence="3" key="1">
    <citation type="submission" date="2016-10" db="EMBL/GenBank/DDBJ databases">
        <authorList>
            <person name="Varghese N."/>
            <person name="Submissions S."/>
        </authorList>
    </citation>
    <scope>NUCLEOTIDE SEQUENCE [LARGE SCALE GENOMIC DNA]</scope>
    <source>
        <strain evidence="3">DSM 26921</strain>
    </source>
</reference>
<dbReference type="Gene3D" id="3.10.180.10">
    <property type="entry name" value="2,3-Dihydroxybiphenyl 1,2-Dioxygenase, domain 1"/>
    <property type="match status" value="1"/>
</dbReference>
<gene>
    <name evidence="2" type="ORF">SAMN04488002_0476</name>
</gene>
<dbReference type="GO" id="GO:0051213">
    <property type="term" value="F:dioxygenase activity"/>
    <property type="evidence" value="ECO:0007669"/>
    <property type="project" value="UniProtKB-KW"/>
</dbReference>